<evidence type="ECO:0000313" key="3">
    <source>
        <dbReference type="Proteomes" id="UP001497482"/>
    </source>
</evidence>
<protein>
    <submittedName>
        <fullName evidence="2">Uncharacterized protein</fullName>
    </submittedName>
</protein>
<evidence type="ECO:0000313" key="2">
    <source>
        <dbReference type="EMBL" id="CAL1612761.1"/>
    </source>
</evidence>
<dbReference type="EMBL" id="OZ035830">
    <property type="protein sequence ID" value="CAL1612761.1"/>
    <property type="molecule type" value="Genomic_DNA"/>
</dbReference>
<accession>A0AAV2MH97</accession>
<keyword evidence="3" id="KW-1185">Reference proteome</keyword>
<gene>
    <name evidence="2" type="ORF">KC01_LOCUS39056</name>
</gene>
<organism evidence="2 3">
    <name type="scientific">Knipowitschia caucasica</name>
    <name type="common">Caucasian dwarf goby</name>
    <name type="synonym">Pomatoschistus caucasicus</name>
    <dbReference type="NCBI Taxonomy" id="637954"/>
    <lineage>
        <taxon>Eukaryota</taxon>
        <taxon>Metazoa</taxon>
        <taxon>Chordata</taxon>
        <taxon>Craniata</taxon>
        <taxon>Vertebrata</taxon>
        <taxon>Euteleostomi</taxon>
        <taxon>Actinopterygii</taxon>
        <taxon>Neopterygii</taxon>
        <taxon>Teleostei</taxon>
        <taxon>Neoteleostei</taxon>
        <taxon>Acanthomorphata</taxon>
        <taxon>Gobiaria</taxon>
        <taxon>Gobiiformes</taxon>
        <taxon>Gobioidei</taxon>
        <taxon>Gobiidae</taxon>
        <taxon>Gobiinae</taxon>
        <taxon>Knipowitschia</taxon>
    </lineage>
</organism>
<feature type="region of interest" description="Disordered" evidence="1">
    <location>
        <begin position="76"/>
        <end position="95"/>
    </location>
</feature>
<sequence>MIWMEPVESRGWNDHSAAATMLRRRNPIPAAPRSPRHSPLPDNCPGLFLLRLLAGLAWRQPLGPARGGGGVLPFAPLASGAPATPTAEGSVAASH</sequence>
<reference evidence="2 3" key="1">
    <citation type="submission" date="2024-04" db="EMBL/GenBank/DDBJ databases">
        <authorList>
            <person name="Waldvogel A.-M."/>
            <person name="Schoenle A."/>
        </authorList>
    </citation>
    <scope>NUCLEOTIDE SEQUENCE [LARGE SCALE GENOMIC DNA]</scope>
</reference>
<name>A0AAV2MH97_KNICA</name>
<dbReference type="AlphaFoldDB" id="A0AAV2MH97"/>
<dbReference type="Proteomes" id="UP001497482">
    <property type="component" value="Chromosome 8"/>
</dbReference>
<proteinExistence type="predicted"/>
<evidence type="ECO:0000256" key="1">
    <source>
        <dbReference type="SAM" id="MobiDB-lite"/>
    </source>
</evidence>